<evidence type="ECO:0000256" key="3">
    <source>
        <dbReference type="ARBA" id="ARBA00022840"/>
    </source>
</evidence>
<dbReference type="SMART" id="SM00382">
    <property type="entry name" value="AAA"/>
    <property type="match status" value="1"/>
</dbReference>
<evidence type="ECO:0000256" key="1">
    <source>
        <dbReference type="ARBA" id="ARBA00022448"/>
    </source>
</evidence>
<dbReference type="GO" id="GO:0005886">
    <property type="term" value="C:plasma membrane"/>
    <property type="evidence" value="ECO:0007669"/>
    <property type="project" value="TreeGrafter"/>
</dbReference>
<organism evidence="5">
    <name type="scientific">Desulfofervidus auxilii</name>
    <dbReference type="NCBI Taxonomy" id="1621989"/>
    <lineage>
        <taxon>Bacteria</taxon>
        <taxon>Pseudomonadati</taxon>
        <taxon>Thermodesulfobacteriota</taxon>
        <taxon>Candidatus Desulfofervidia</taxon>
        <taxon>Candidatus Desulfofervidales</taxon>
        <taxon>Candidatus Desulfofervidaceae</taxon>
        <taxon>Candidatus Desulfofervidus</taxon>
    </lineage>
</organism>
<protein>
    <submittedName>
        <fullName evidence="5">ABC transporter ATP-binding protein</fullName>
    </submittedName>
</protein>
<dbReference type="SUPFAM" id="SSF52540">
    <property type="entry name" value="P-loop containing nucleoside triphosphate hydrolases"/>
    <property type="match status" value="1"/>
</dbReference>
<keyword evidence="1" id="KW-0813">Transport</keyword>
<dbReference type="GO" id="GO:0005524">
    <property type="term" value="F:ATP binding"/>
    <property type="evidence" value="ECO:0007669"/>
    <property type="project" value="UniProtKB-KW"/>
</dbReference>
<dbReference type="InterPro" id="IPR003593">
    <property type="entry name" value="AAA+_ATPase"/>
</dbReference>
<evidence type="ECO:0000259" key="4">
    <source>
        <dbReference type="PROSITE" id="PS50893"/>
    </source>
</evidence>
<reference evidence="5" key="1">
    <citation type="journal article" date="2020" name="mSystems">
        <title>Genome- and Community-Level Interaction Insights into Carbon Utilization and Element Cycling Functions of Hydrothermarchaeota in Hydrothermal Sediment.</title>
        <authorList>
            <person name="Zhou Z."/>
            <person name="Liu Y."/>
            <person name="Xu W."/>
            <person name="Pan J."/>
            <person name="Luo Z.H."/>
            <person name="Li M."/>
        </authorList>
    </citation>
    <scope>NUCLEOTIDE SEQUENCE [LARGE SCALE GENOMIC DNA]</scope>
    <source>
        <strain evidence="5">HyVt-45</strain>
    </source>
</reference>
<dbReference type="InterPro" id="IPR017871">
    <property type="entry name" value="ABC_transporter-like_CS"/>
</dbReference>
<dbReference type="InterPro" id="IPR003439">
    <property type="entry name" value="ABC_transporter-like_ATP-bd"/>
</dbReference>
<feature type="domain" description="ABC transporter" evidence="4">
    <location>
        <begin position="6"/>
        <end position="248"/>
    </location>
</feature>
<keyword evidence="3 5" id="KW-0067">ATP-binding</keyword>
<accession>A0A7V1I542</accession>
<dbReference type="InterPro" id="IPR051120">
    <property type="entry name" value="ABC_AA/LPS_Transport"/>
</dbReference>
<comment type="caution">
    <text evidence="5">The sequence shown here is derived from an EMBL/GenBank/DDBJ whole genome shotgun (WGS) entry which is preliminary data.</text>
</comment>
<gene>
    <name evidence="5" type="ORF">ENJ03_05180</name>
</gene>
<dbReference type="Pfam" id="PF00005">
    <property type="entry name" value="ABC_tran"/>
    <property type="match status" value="1"/>
</dbReference>
<dbReference type="GO" id="GO:0016887">
    <property type="term" value="F:ATP hydrolysis activity"/>
    <property type="evidence" value="ECO:0007669"/>
    <property type="project" value="InterPro"/>
</dbReference>
<dbReference type="InterPro" id="IPR027417">
    <property type="entry name" value="P-loop_NTPase"/>
</dbReference>
<name>A0A7V1I542_DESA2</name>
<evidence type="ECO:0000313" key="5">
    <source>
        <dbReference type="EMBL" id="HEB74596.1"/>
    </source>
</evidence>
<dbReference type="PROSITE" id="PS50893">
    <property type="entry name" value="ABC_TRANSPORTER_2"/>
    <property type="match status" value="1"/>
</dbReference>
<dbReference type="Proteomes" id="UP000886268">
    <property type="component" value="Unassembled WGS sequence"/>
</dbReference>
<dbReference type="PANTHER" id="PTHR45772">
    <property type="entry name" value="CONSERVED COMPONENT OF ABC TRANSPORTER FOR NATURAL AMINO ACIDS-RELATED"/>
    <property type="match status" value="1"/>
</dbReference>
<sequence>MKKEELKLKRVSKCFKGFWAVQDVTARFLPQKITGLIGPNGAGKTTIFHIITGELAPDEGDVIYNGHSIKGLAPWQISRLGIGRMFQDVRVFPKLSVMENVIVALQKPEEETPFYALTHWHKNKNKDALRWLEFVELAEQCHKKAEDLSYGQQKLLALARLLARGFDLLLLDEPVAGISIPMVEKILRLLRELTEKWNKTIIIIEHNMGAILDATDWVYFMNEGRIYFSGRPDHVLGAKEVKELYLGLVKEKR</sequence>
<dbReference type="Gene3D" id="3.40.50.300">
    <property type="entry name" value="P-loop containing nucleotide triphosphate hydrolases"/>
    <property type="match status" value="1"/>
</dbReference>
<evidence type="ECO:0000256" key="2">
    <source>
        <dbReference type="ARBA" id="ARBA00022741"/>
    </source>
</evidence>
<dbReference type="AlphaFoldDB" id="A0A7V1I542"/>
<proteinExistence type="predicted"/>
<dbReference type="PROSITE" id="PS00211">
    <property type="entry name" value="ABC_TRANSPORTER_1"/>
    <property type="match status" value="1"/>
</dbReference>
<dbReference type="EMBL" id="DRKW01000305">
    <property type="protein sequence ID" value="HEB74596.1"/>
    <property type="molecule type" value="Genomic_DNA"/>
</dbReference>
<keyword evidence="2" id="KW-0547">Nucleotide-binding</keyword>